<dbReference type="PROSITE" id="PS51304">
    <property type="entry name" value="GALECTIN"/>
    <property type="match status" value="2"/>
</dbReference>
<dbReference type="SUPFAM" id="SSF49899">
    <property type="entry name" value="Concanavalin A-like lectins/glucanases"/>
    <property type="match status" value="2"/>
</dbReference>
<evidence type="ECO:0000313" key="5">
    <source>
        <dbReference type="EMBL" id="KAG8587323.1"/>
    </source>
</evidence>
<feature type="domain" description="Galectin" evidence="4">
    <location>
        <begin position="13"/>
        <end position="143"/>
    </location>
</feature>
<dbReference type="AlphaFoldDB" id="A0AAV7CQE1"/>
<dbReference type="GO" id="GO:0005634">
    <property type="term" value="C:nucleus"/>
    <property type="evidence" value="ECO:0007669"/>
    <property type="project" value="TreeGrafter"/>
</dbReference>
<dbReference type="GO" id="GO:0030246">
    <property type="term" value="F:carbohydrate binding"/>
    <property type="evidence" value="ECO:0007669"/>
    <property type="project" value="UniProtKB-UniRule"/>
</dbReference>
<keyword evidence="6" id="KW-1185">Reference proteome</keyword>
<dbReference type="InterPro" id="IPR001079">
    <property type="entry name" value="Galectin_CRD"/>
</dbReference>
<accession>A0AAV7CQE1</accession>
<dbReference type="PANTHER" id="PTHR11346">
    <property type="entry name" value="GALECTIN"/>
    <property type="match status" value="1"/>
</dbReference>
<keyword evidence="1 3" id="KW-0430">Lectin</keyword>
<dbReference type="InterPro" id="IPR013320">
    <property type="entry name" value="ConA-like_dom_sf"/>
</dbReference>
<dbReference type="GO" id="GO:0016936">
    <property type="term" value="F:galactoside binding"/>
    <property type="evidence" value="ECO:0007669"/>
    <property type="project" value="TreeGrafter"/>
</dbReference>
<dbReference type="GO" id="GO:2000562">
    <property type="term" value="P:negative regulation of CD4-positive, alpha-beta T cell proliferation"/>
    <property type="evidence" value="ECO:0007669"/>
    <property type="project" value="TreeGrafter"/>
</dbReference>
<dbReference type="SMART" id="SM00276">
    <property type="entry name" value="GLECT"/>
    <property type="match status" value="2"/>
</dbReference>
<dbReference type="CDD" id="cd00070">
    <property type="entry name" value="GLECT"/>
    <property type="match status" value="2"/>
</dbReference>
<dbReference type="GO" id="GO:0005829">
    <property type="term" value="C:cytosol"/>
    <property type="evidence" value="ECO:0007669"/>
    <property type="project" value="TreeGrafter"/>
</dbReference>
<dbReference type="EMBL" id="WNYA01000002">
    <property type="protein sequence ID" value="KAG8587323.1"/>
    <property type="molecule type" value="Genomic_DNA"/>
</dbReference>
<evidence type="ECO:0000256" key="2">
    <source>
        <dbReference type="ARBA" id="ARBA00022737"/>
    </source>
</evidence>
<reference evidence="5" key="1">
    <citation type="thesis" date="2020" institute="ProQuest LLC" country="789 East Eisenhower Parkway, Ann Arbor, MI, USA">
        <title>Comparative Genomics and Chromosome Evolution.</title>
        <authorList>
            <person name="Mudd A.B."/>
        </authorList>
    </citation>
    <scope>NUCLEOTIDE SEQUENCE</scope>
    <source>
        <strain evidence="5">237g6f4</strain>
        <tissue evidence="5">Blood</tissue>
    </source>
</reference>
<keyword evidence="2" id="KW-0677">Repeat</keyword>
<gene>
    <name evidence="5" type="ORF">GDO81_005636</name>
</gene>
<dbReference type="FunFam" id="2.60.120.200:FF:000023">
    <property type="entry name" value="Galectin"/>
    <property type="match status" value="1"/>
</dbReference>
<dbReference type="Pfam" id="PF00337">
    <property type="entry name" value="Gal-bind_lectin"/>
    <property type="match status" value="2"/>
</dbReference>
<evidence type="ECO:0000256" key="1">
    <source>
        <dbReference type="ARBA" id="ARBA00022734"/>
    </source>
</evidence>
<evidence type="ECO:0000256" key="3">
    <source>
        <dbReference type="RuleBase" id="RU102079"/>
    </source>
</evidence>
<name>A0AAV7CQE1_ENGPU</name>
<feature type="domain" description="Galectin" evidence="4">
    <location>
        <begin position="165"/>
        <end position="301"/>
    </location>
</feature>
<dbReference type="GO" id="GO:0032689">
    <property type="term" value="P:negative regulation of type II interferon production"/>
    <property type="evidence" value="ECO:0007669"/>
    <property type="project" value="TreeGrafter"/>
</dbReference>
<proteinExistence type="predicted"/>
<dbReference type="Proteomes" id="UP000824782">
    <property type="component" value="Unassembled WGS sequence"/>
</dbReference>
<dbReference type="FunFam" id="2.60.120.200:FF:000078">
    <property type="entry name" value="Galectin"/>
    <property type="match status" value="1"/>
</dbReference>
<evidence type="ECO:0000259" key="4">
    <source>
        <dbReference type="PROSITE" id="PS51304"/>
    </source>
</evidence>
<dbReference type="PANTHER" id="PTHR11346:SF80">
    <property type="entry name" value="GALECTIN-9C"/>
    <property type="match status" value="1"/>
</dbReference>
<organism evidence="5 6">
    <name type="scientific">Engystomops pustulosus</name>
    <name type="common">Tungara frog</name>
    <name type="synonym">Physalaemus pustulosus</name>
    <dbReference type="NCBI Taxonomy" id="76066"/>
    <lineage>
        <taxon>Eukaryota</taxon>
        <taxon>Metazoa</taxon>
        <taxon>Chordata</taxon>
        <taxon>Craniata</taxon>
        <taxon>Vertebrata</taxon>
        <taxon>Euteleostomi</taxon>
        <taxon>Amphibia</taxon>
        <taxon>Batrachia</taxon>
        <taxon>Anura</taxon>
        <taxon>Neobatrachia</taxon>
        <taxon>Hyloidea</taxon>
        <taxon>Leptodactylidae</taxon>
        <taxon>Leiuperinae</taxon>
        <taxon>Engystomops</taxon>
    </lineage>
</organism>
<protein>
    <recommendedName>
        <fullName evidence="3">Galectin</fullName>
    </recommendedName>
</protein>
<dbReference type="InterPro" id="IPR044156">
    <property type="entry name" value="Galectin-like"/>
</dbReference>
<evidence type="ECO:0000313" key="6">
    <source>
        <dbReference type="Proteomes" id="UP000824782"/>
    </source>
</evidence>
<dbReference type="SMART" id="SM00908">
    <property type="entry name" value="Gal-bind_lectin"/>
    <property type="match status" value="2"/>
</dbReference>
<dbReference type="Gene3D" id="2.60.120.200">
    <property type="match status" value="2"/>
</dbReference>
<comment type="caution">
    <text evidence="5">The sequence shown here is derived from an EMBL/GenBank/DDBJ whole genome shotgun (WGS) entry which is preliminary data.</text>
</comment>
<sequence>MFQGPIYNPPVPFSTQFHSGIHDGTLVIVSGTVLPSGDRFAVNFQCGHSENDDIAFHFNPRYDGGLVVSNTKEHKKWGKEEHKRELPFHRGQPFEIRILVTHHDYKVSVNRHHFLEYCHRIPVHRVNTLTVNGCVSLSSVEIQGQGGGFPQPQFPSAQMQNTIPYKTNIFGGLFPSKVIVIRGAAGAHHPKRFHINLRFGGEIAFHFNPRFDENTIVRNSHLNNSWGKEERQMPSGGMCFAPGHSFVIEIVCEHQHFRVNVNGNHVCNYNHRVPHFQQIDTLEIEGMLCCNMFKFRSFLKALLLF</sequence>
<dbReference type="GO" id="GO:0010628">
    <property type="term" value="P:positive regulation of gene expression"/>
    <property type="evidence" value="ECO:0007669"/>
    <property type="project" value="TreeGrafter"/>
</dbReference>